<dbReference type="Gene3D" id="3.40.50.2000">
    <property type="entry name" value="Glycogen Phosphorylase B"/>
    <property type="match status" value="2"/>
</dbReference>
<gene>
    <name evidence="3" type="ORF">ACFO5Q_02635</name>
</gene>
<dbReference type="RefSeq" id="WP_156431971.1">
    <property type="nucleotide sequence ID" value="NZ_JBHSCR010000001.1"/>
</dbReference>
<accession>A0ABV8U7I7</accession>
<comment type="caution">
    <text evidence="3">The sequence shown here is derived from an EMBL/GenBank/DDBJ whole genome shotgun (WGS) entry which is preliminary data.</text>
</comment>
<keyword evidence="1 3" id="KW-0808">Transferase</keyword>
<evidence type="ECO:0000313" key="3">
    <source>
        <dbReference type="EMBL" id="MFC4346741.1"/>
    </source>
</evidence>
<organism evidence="3 4">
    <name type="scientific">Kordiimonas lipolytica</name>
    <dbReference type="NCBI Taxonomy" id="1662421"/>
    <lineage>
        <taxon>Bacteria</taxon>
        <taxon>Pseudomonadati</taxon>
        <taxon>Pseudomonadota</taxon>
        <taxon>Alphaproteobacteria</taxon>
        <taxon>Kordiimonadales</taxon>
        <taxon>Kordiimonadaceae</taxon>
        <taxon>Kordiimonas</taxon>
    </lineage>
</organism>
<keyword evidence="4" id="KW-1185">Reference proteome</keyword>
<name>A0ABV8U7I7_9PROT</name>
<dbReference type="PANTHER" id="PTHR46401">
    <property type="entry name" value="GLYCOSYLTRANSFERASE WBBK-RELATED"/>
    <property type="match status" value="1"/>
</dbReference>
<dbReference type="InterPro" id="IPR001296">
    <property type="entry name" value="Glyco_trans_1"/>
</dbReference>
<reference evidence="4" key="1">
    <citation type="journal article" date="2019" name="Int. J. Syst. Evol. Microbiol.">
        <title>The Global Catalogue of Microorganisms (GCM) 10K type strain sequencing project: providing services to taxonomists for standard genome sequencing and annotation.</title>
        <authorList>
            <consortium name="The Broad Institute Genomics Platform"/>
            <consortium name="The Broad Institute Genome Sequencing Center for Infectious Disease"/>
            <person name="Wu L."/>
            <person name="Ma J."/>
        </authorList>
    </citation>
    <scope>NUCLEOTIDE SEQUENCE [LARGE SCALE GENOMIC DNA]</scope>
    <source>
        <strain evidence="4">CGMCC 1.15304</strain>
    </source>
</reference>
<dbReference type="Pfam" id="PF00534">
    <property type="entry name" value="Glycos_transf_1"/>
    <property type="match status" value="1"/>
</dbReference>
<dbReference type="Proteomes" id="UP001595776">
    <property type="component" value="Unassembled WGS sequence"/>
</dbReference>
<sequence length="384" mass="43548">MGKKMKILHLCLSCFYIDDAGYQENHLVRQHVDGGHDVLVIASTETFDGKGGLRYTEPRTYIGSDGAKIIRVPYVSWLPQKIARKLRIHPGIYKLIQDFRPEAMMFHGCAGNEIVTVARYAASHPNVLLYADSHEDFNNSARNFVSKNILHRLFYRNRMQTALPHIRKVLCINLESMEFMSELYGVSRDRLEFFPLGGNVLAPSEISDRRLKTRAQYGLSDDAFVFLQSGKMSKRKKLADSLEAFAQMEGSHLRFWITGLLVDEIKEDLLSKIETDPRINFLGWKSSEQLNDLLCAADVYLQPGTQSVTMQNALCCGCPVIIADVPGHQPYVKAGATLVNDRKTLLNAMRDALTWDSIDKRSIALRFARKTLDYKNLAMRLLKA</sequence>
<evidence type="ECO:0000256" key="1">
    <source>
        <dbReference type="ARBA" id="ARBA00022679"/>
    </source>
</evidence>
<evidence type="ECO:0000313" key="4">
    <source>
        <dbReference type="Proteomes" id="UP001595776"/>
    </source>
</evidence>
<evidence type="ECO:0000259" key="2">
    <source>
        <dbReference type="Pfam" id="PF00534"/>
    </source>
</evidence>
<dbReference type="CDD" id="cd03801">
    <property type="entry name" value="GT4_PimA-like"/>
    <property type="match status" value="1"/>
</dbReference>
<proteinExistence type="predicted"/>
<protein>
    <submittedName>
        <fullName evidence="3">Glycosyltransferase family 4 protein</fullName>
        <ecNumber evidence="3">2.4.-.-</ecNumber>
    </submittedName>
</protein>
<keyword evidence="3" id="KW-0328">Glycosyltransferase</keyword>
<dbReference type="EMBL" id="JBHSCR010000001">
    <property type="protein sequence ID" value="MFC4346741.1"/>
    <property type="molecule type" value="Genomic_DNA"/>
</dbReference>
<dbReference type="GO" id="GO:0016757">
    <property type="term" value="F:glycosyltransferase activity"/>
    <property type="evidence" value="ECO:0007669"/>
    <property type="project" value="UniProtKB-KW"/>
</dbReference>
<feature type="domain" description="Glycosyl transferase family 1" evidence="2">
    <location>
        <begin position="212"/>
        <end position="350"/>
    </location>
</feature>
<dbReference type="PANTHER" id="PTHR46401:SF2">
    <property type="entry name" value="GLYCOSYLTRANSFERASE WBBK-RELATED"/>
    <property type="match status" value="1"/>
</dbReference>
<dbReference type="EC" id="2.4.-.-" evidence="3"/>
<dbReference type="SUPFAM" id="SSF53756">
    <property type="entry name" value="UDP-Glycosyltransferase/glycogen phosphorylase"/>
    <property type="match status" value="1"/>
</dbReference>